<dbReference type="EMBL" id="MTHD01000004">
    <property type="protein sequence ID" value="OMG52876.1"/>
    <property type="molecule type" value="Genomic_DNA"/>
</dbReference>
<evidence type="ECO:0000259" key="9">
    <source>
        <dbReference type="Pfam" id="PF08241"/>
    </source>
</evidence>
<comment type="function">
    <text evidence="8">Converts the free carboxyl group of a malonyl-thioester to its methyl ester by transfer of a methyl group from S-adenosyl-L-methionine (SAM). It allows to synthesize pimeloyl-ACP via the fatty acid synthetic pathway.</text>
</comment>
<dbReference type="Gene3D" id="3.40.50.150">
    <property type="entry name" value="Vaccinia Virus protein VP39"/>
    <property type="match status" value="1"/>
</dbReference>
<evidence type="ECO:0000256" key="5">
    <source>
        <dbReference type="ARBA" id="ARBA00022679"/>
    </source>
</evidence>
<dbReference type="STRING" id="418702.BJN45_11470"/>
<keyword evidence="6 8" id="KW-0949">S-adenosyl-L-methionine</keyword>
<protein>
    <recommendedName>
        <fullName evidence="3 8">Malonyl-[acyl-carrier protein] O-methyltransferase</fullName>
        <shortName evidence="8">Malonyl-ACP O-methyltransferase</shortName>
        <ecNumber evidence="3 8">2.1.1.197</ecNumber>
    </recommendedName>
    <alternativeName>
        <fullName evidence="8">Biotin synthesis protein BioC</fullName>
    </alternativeName>
</protein>
<dbReference type="AlphaFoldDB" id="A0A1R1I293"/>
<dbReference type="HAMAP" id="MF_00835">
    <property type="entry name" value="BioC"/>
    <property type="match status" value="1"/>
</dbReference>
<evidence type="ECO:0000256" key="7">
    <source>
        <dbReference type="ARBA" id="ARBA00022756"/>
    </source>
</evidence>
<dbReference type="GO" id="GO:0008757">
    <property type="term" value="F:S-adenosylmethionine-dependent methyltransferase activity"/>
    <property type="evidence" value="ECO:0007669"/>
    <property type="project" value="InterPro"/>
</dbReference>
<dbReference type="PANTHER" id="PTHR13090:SF1">
    <property type="entry name" value="ARGININE-HYDROXYLASE NDUFAF5, MITOCHONDRIAL"/>
    <property type="match status" value="1"/>
</dbReference>
<dbReference type="GO" id="GO:0010340">
    <property type="term" value="F:carboxyl-O-methyltransferase activity"/>
    <property type="evidence" value="ECO:0007669"/>
    <property type="project" value="UniProtKB-UniRule"/>
</dbReference>
<comment type="pathway">
    <text evidence="2 8">Cofactor biosynthesis; biotin biosynthesis.</text>
</comment>
<gene>
    <name evidence="8" type="primary">bioC</name>
    <name evidence="10" type="ORF">BJN45_11470</name>
</gene>
<dbReference type="GO" id="GO:0032259">
    <property type="term" value="P:methylation"/>
    <property type="evidence" value="ECO:0007669"/>
    <property type="project" value="UniProtKB-KW"/>
</dbReference>
<dbReference type="Proteomes" id="UP000187526">
    <property type="component" value="Unassembled WGS sequence"/>
</dbReference>
<keyword evidence="4 8" id="KW-0489">Methyltransferase</keyword>
<evidence type="ECO:0000256" key="1">
    <source>
        <dbReference type="ARBA" id="ARBA00000852"/>
    </source>
</evidence>
<feature type="domain" description="Methyltransferase type 11" evidence="9">
    <location>
        <begin position="56"/>
        <end position="160"/>
    </location>
</feature>
<evidence type="ECO:0000256" key="8">
    <source>
        <dbReference type="HAMAP-Rule" id="MF_00835"/>
    </source>
</evidence>
<evidence type="ECO:0000313" key="10">
    <source>
        <dbReference type="EMBL" id="OMG52876.1"/>
    </source>
</evidence>
<evidence type="ECO:0000256" key="2">
    <source>
        <dbReference type="ARBA" id="ARBA00004746"/>
    </source>
</evidence>
<dbReference type="InterPro" id="IPR013216">
    <property type="entry name" value="Methyltransf_11"/>
</dbReference>
<evidence type="ECO:0000256" key="4">
    <source>
        <dbReference type="ARBA" id="ARBA00022603"/>
    </source>
</evidence>
<dbReference type="PANTHER" id="PTHR13090">
    <property type="entry name" value="ARGININE-HYDROXYLASE NDUFAF5, MITOCHONDRIAL"/>
    <property type="match status" value="1"/>
</dbReference>
<evidence type="ECO:0000256" key="3">
    <source>
        <dbReference type="ARBA" id="ARBA00012327"/>
    </source>
</evidence>
<dbReference type="GO" id="GO:0009102">
    <property type="term" value="P:biotin biosynthetic process"/>
    <property type="evidence" value="ECO:0007669"/>
    <property type="project" value="UniProtKB-UniRule"/>
</dbReference>
<keyword evidence="7 8" id="KW-0093">Biotin biosynthesis</keyword>
<reference evidence="10 11" key="1">
    <citation type="submission" date="2016-10" db="EMBL/GenBank/DDBJ databases">
        <title>Alkaliphiles isolated from bioreactors.</title>
        <authorList>
            <person name="Salah Z."/>
            <person name="Rout S.P."/>
            <person name="Humphreys P.N."/>
        </authorList>
    </citation>
    <scope>NUCLEOTIDE SEQUENCE [LARGE SCALE GENOMIC DNA]</scope>
    <source>
        <strain evidence="10 11">ZS02</strain>
    </source>
</reference>
<evidence type="ECO:0000256" key="6">
    <source>
        <dbReference type="ARBA" id="ARBA00022691"/>
    </source>
</evidence>
<organism evidence="10 11">
    <name type="scientific">Azonexus hydrophilus</name>
    <dbReference type="NCBI Taxonomy" id="418702"/>
    <lineage>
        <taxon>Bacteria</taxon>
        <taxon>Pseudomonadati</taxon>
        <taxon>Pseudomonadota</taxon>
        <taxon>Betaproteobacteria</taxon>
        <taxon>Rhodocyclales</taxon>
        <taxon>Azonexaceae</taxon>
        <taxon>Azonexus</taxon>
    </lineage>
</organism>
<comment type="caution">
    <text evidence="10">The sequence shown here is derived from an EMBL/GenBank/DDBJ whole genome shotgun (WGS) entry which is preliminary data.</text>
</comment>
<evidence type="ECO:0000313" key="11">
    <source>
        <dbReference type="Proteomes" id="UP000187526"/>
    </source>
</evidence>
<dbReference type="SUPFAM" id="SSF53335">
    <property type="entry name" value="S-adenosyl-L-methionine-dependent methyltransferases"/>
    <property type="match status" value="1"/>
</dbReference>
<dbReference type="InterPro" id="IPR050602">
    <property type="entry name" value="Malonyl-ACP_OMT"/>
</dbReference>
<sequence length="296" mass="32836">MSGQNTLSGFVDRKQVGKRFSRVAAGYDQADFFVREVDRRMLERLDYVKLTPGRILDLGCSRGGSFAELSRRYPAAQLLGLDVSHAMLGGAQAARPAWQRWLGIGKPAPARLQADAERLPLAARSTALVWSNLLLHWLDNPLPALAEAHRVLEVGGLLMFSTLGPDTLRELRSAFADGYAHTQRFTDMHDLGDMLVECGFADPVMDMEVITLTYEDIDALFADLRAAGSACAMKARRYGLTGRGRLAEVRAAYEGMRQEGRLPATFEVIYGHAWKPEARQTADGRAIVRFERPGRR</sequence>
<comment type="similarity">
    <text evidence="8">Belongs to the methyltransferase superfamily.</text>
</comment>
<comment type="catalytic activity">
    <reaction evidence="1 8">
        <text>malonyl-[ACP] + S-adenosyl-L-methionine = malonyl-[ACP] methyl ester + S-adenosyl-L-homocysteine</text>
        <dbReference type="Rhea" id="RHEA:17105"/>
        <dbReference type="Rhea" id="RHEA-COMP:9623"/>
        <dbReference type="Rhea" id="RHEA-COMP:9954"/>
        <dbReference type="ChEBI" id="CHEBI:57856"/>
        <dbReference type="ChEBI" id="CHEBI:59789"/>
        <dbReference type="ChEBI" id="CHEBI:78449"/>
        <dbReference type="ChEBI" id="CHEBI:78845"/>
        <dbReference type="EC" id="2.1.1.197"/>
    </reaction>
</comment>
<dbReference type="InterPro" id="IPR011814">
    <property type="entry name" value="BioC"/>
</dbReference>
<dbReference type="UniPathway" id="UPA00078"/>
<keyword evidence="11" id="KW-1185">Reference proteome</keyword>
<dbReference type="OrthoDB" id="9760689at2"/>
<dbReference type="EC" id="2.1.1.197" evidence="3 8"/>
<dbReference type="InterPro" id="IPR029063">
    <property type="entry name" value="SAM-dependent_MTases_sf"/>
</dbReference>
<dbReference type="RefSeq" id="WP_076095381.1">
    <property type="nucleotide sequence ID" value="NZ_MTHD01000004.1"/>
</dbReference>
<dbReference type="Pfam" id="PF08241">
    <property type="entry name" value="Methyltransf_11"/>
    <property type="match status" value="1"/>
</dbReference>
<accession>A0A1R1I293</accession>
<dbReference type="GO" id="GO:0102130">
    <property type="term" value="F:malonyl-CoA methyltransferase activity"/>
    <property type="evidence" value="ECO:0007669"/>
    <property type="project" value="UniProtKB-EC"/>
</dbReference>
<proteinExistence type="inferred from homology"/>
<keyword evidence="5 8" id="KW-0808">Transferase</keyword>
<dbReference type="CDD" id="cd02440">
    <property type="entry name" value="AdoMet_MTases"/>
    <property type="match status" value="1"/>
</dbReference>
<name>A0A1R1I293_9RHOO</name>